<dbReference type="Proteomes" id="UP000766486">
    <property type="component" value="Unassembled WGS sequence"/>
</dbReference>
<dbReference type="PANTHER" id="PTHR24148:SF82">
    <property type="entry name" value="HETEROKARYON INCOMPATIBILITY DOMAIN-CONTAINING PROTEIN"/>
    <property type="match status" value="1"/>
</dbReference>
<feature type="domain" description="Heterokaryon incompatibility" evidence="1">
    <location>
        <begin position="52"/>
        <end position="193"/>
    </location>
</feature>
<dbReference type="Pfam" id="PF06985">
    <property type="entry name" value="HET"/>
    <property type="match status" value="1"/>
</dbReference>
<proteinExistence type="predicted"/>
<dbReference type="InterPro" id="IPR052895">
    <property type="entry name" value="HetReg/Transcr_Mod"/>
</dbReference>
<dbReference type="EMBL" id="CABFNS010000909">
    <property type="protein sequence ID" value="VUC35284.1"/>
    <property type="molecule type" value="Genomic_DNA"/>
</dbReference>
<accession>A0ABY6UV42</accession>
<evidence type="ECO:0000259" key="1">
    <source>
        <dbReference type="Pfam" id="PF06985"/>
    </source>
</evidence>
<organism evidence="2 3">
    <name type="scientific">Bionectria ochroleuca</name>
    <name type="common">Gliocladium roseum</name>
    <dbReference type="NCBI Taxonomy" id="29856"/>
    <lineage>
        <taxon>Eukaryota</taxon>
        <taxon>Fungi</taxon>
        <taxon>Dikarya</taxon>
        <taxon>Ascomycota</taxon>
        <taxon>Pezizomycotina</taxon>
        <taxon>Sordariomycetes</taxon>
        <taxon>Hypocreomycetidae</taxon>
        <taxon>Hypocreales</taxon>
        <taxon>Bionectriaceae</taxon>
        <taxon>Clonostachys</taxon>
    </lineage>
</organism>
<protein>
    <recommendedName>
        <fullName evidence="1">Heterokaryon incompatibility domain-containing protein</fullName>
    </recommendedName>
</protein>
<keyword evidence="3" id="KW-1185">Reference proteome</keyword>
<gene>
    <name evidence="2" type="ORF">CLO192961_LOCUS408883</name>
</gene>
<evidence type="ECO:0000313" key="2">
    <source>
        <dbReference type="EMBL" id="VUC35284.1"/>
    </source>
</evidence>
<name>A0ABY6UV42_BIOOC</name>
<dbReference type="PANTHER" id="PTHR24148">
    <property type="entry name" value="ANKYRIN REPEAT DOMAIN-CONTAINING PROTEIN 39 HOMOLOG-RELATED"/>
    <property type="match status" value="1"/>
</dbReference>
<reference evidence="2 3" key="1">
    <citation type="submission" date="2019-06" db="EMBL/GenBank/DDBJ databases">
        <authorList>
            <person name="Broberg M."/>
        </authorList>
    </citation>
    <scope>NUCLEOTIDE SEQUENCE [LARGE SCALE GENOMIC DNA]</scope>
</reference>
<comment type="caution">
    <text evidence="2">The sequence shown here is derived from an EMBL/GenBank/DDBJ whole genome shotgun (WGS) entry which is preliminary data.</text>
</comment>
<evidence type="ECO:0000313" key="3">
    <source>
        <dbReference type="Proteomes" id="UP000766486"/>
    </source>
</evidence>
<dbReference type="Pfam" id="PF26639">
    <property type="entry name" value="Het-6_barrel"/>
    <property type="match status" value="1"/>
</dbReference>
<sequence length="563" mass="63688">MAGSNASGKPQFPTLNSDQGEIRLLEIKPGETQSPIECRYHTMNLNRLDRAYEALSYVWGAFDENSAHPLSIDNGVIQITPALLEAIKHLRYSYTSRYLWIDAICINQSGDNEKTQQVNMMGQIYTRCDQAIVWMGHLDTVTAADALALLRWLAGKQDKPWWLGDPNRCRVVGKALLIFMELPWWIRIWTVQEAILPPRAMFLWGHLTIGRTTLFKASDSFFGDAPPMVPYEIHAERGISCLTAALRGLSFTRNEPPIQLLFRWRFRQATDRRDKVYGLIGFRSDLSLPTVKSCDYTIDARTLFKRVTADLIRLDYGLFPLIGRRGELADLGKTEHFPSWAIDWAEPKDRKTICSNFWSHQTCWQTYCFTPDAGLLGLGGGLRMIGDDTLCLNGLLVDKVAVVESSHSDRSASRHGSGLKRVYQVVERWEEVVERFQTERPGALRRGWIRELCCLAAGKFKQDCPDDHLVMADFIGEMIQEQCLFVTEGGKFGIGPRNTEPGHEVWVVGGSRFPFLLKPIKPLEGTSMGGPNMTFVADCLVYGIMYGEAVRGREGEQVVFKLH</sequence>
<dbReference type="InterPro" id="IPR010730">
    <property type="entry name" value="HET"/>
</dbReference>